<dbReference type="PANTHER" id="PTHR46033:SF1">
    <property type="entry name" value="PROTEIN MAIN-LIKE 2"/>
    <property type="match status" value="1"/>
</dbReference>
<comment type="caution">
    <text evidence="1">The sequence shown here is derived from an EMBL/GenBank/DDBJ whole genome shotgun (WGS) entry which is preliminary data.</text>
</comment>
<organism evidence="1 2">
    <name type="scientific">Stylosanthes scabra</name>
    <dbReference type="NCBI Taxonomy" id="79078"/>
    <lineage>
        <taxon>Eukaryota</taxon>
        <taxon>Viridiplantae</taxon>
        <taxon>Streptophyta</taxon>
        <taxon>Embryophyta</taxon>
        <taxon>Tracheophyta</taxon>
        <taxon>Spermatophyta</taxon>
        <taxon>Magnoliopsida</taxon>
        <taxon>eudicotyledons</taxon>
        <taxon>Gunneridae</taxon>
        <taxon>Pentapetalae</taxon>
        <taxon>rosids</taxon>
        <taxon>fabids</taxon>
        <taxon>Fabales</taxon>
        <taxon>Fabaceae</taxon>
        <taxon>Papilionoideae</taxon>
        <taxon>50 kb inversion clade</taxon>
        <taxon>dalbergioids sensu lato</taxon>
        <taxon>Dalbergieae</taxon>
        <taxon>Pterocarpus clade</taxon>
        <taxon>Stylosanthes</taxon>
    </lineage>
</organism>
<dbReference type="Proteomes" id="UP001341840">
    <property type="component" value="Unassembled WGS sequence"/>
</dbReference>
<gene>
    <name evidence="1" type="ORF">PIB30_041849</name>
</gene>
<accession>A0ABU6TEN1</accession>
<dbReference type="InterPro" id="IPR044824">
    <property type="entry name" value="MAIN-like"/>
</dbReference>
<dbReference type="EMBL" id="JASCZI010090855">
    <property type="protein sequence ID" value="MED6147195.1"/>
    <property type="molecule type" value="Genomic_DNA"/>
</dbReference>
<evidence type="ECO:0000313" key="1">
    <source>
        <dbReference type="EMBL" id="MED6147195.1"/>
    </source>
</evidence>
<keyword evidence="2" id="KW-1185">Reference proteome</keyword>
<protein>
    <recommendedName>
        <fullName evidence="3">Aminotransferase-like plant mobile domain-containing protein</fullName>
    </recommendedName>
</protein>
<name>A0ABU6TEN1_9FABA</name>
<sequence>MPWGECTVTLEDVAYQLGLPIDDEPVNDCLWDFETHMPEGTGRPWWEWFQEMFGQVPEVGDRDACTVTFSWFKSRFGELPDGASEELVVRSLCRAANRSVIQLAGPLDLLQSWIFWRFPTLRPYGFESTRLSGHWPPDEKVPRVLHHRKQLDLMPFLCLSPVSNGCGRGCSRSFHPAGRPLGPLDFDRPTYILWDHRVAPGGPVIPQFRGVQNPPHAPLNMDFMHAKGGRGNDQWFPQTYQRWHGLWASRFAQLFGIAQLDDTGPSAVFLWWWILAARRYLVPAGLYHHFPADEILVEAT</sequence>
<proteinExistence type="predicted"/>
<reference evidence="1 2" key="1">
    <citation type="journal article" date="2023" name="Plants (Basel)">
        <title>Bridging the Gap: Combining Genomics and Transcriptomics Approaches to Understand Stylosanthes scabra, an Orphan Legume from the Brazilian Caatinga.</title>
        <authorList>
            <person name="Ferreira-Neto J.R.C."/>
            <person name="da Silva M.D."/>
            <person name="Binneck E."/>
            <person name="de Melo N.F."/>
            <person name="da Silva R.H."/>
            <person name="de Melo A.L.T.M."/>
            <person name="Pandolfi V."/>
            <person name="Bustamante F.O."/>
            <person name="Brasileiro-Vidal A.C."/>
            <person name="Benko-Iseppon A.M."/>
        </authorList>
    </citation>
    <scope>NUCLEOTIDE SEQUENCE [LARGE SCALE GENOMIC DNA]</scope>
    <source>
        <tissue evidence="1">Leaves</tissue>
    </source>
</reference>
<evidence type="ECO:0000313" key="2">
    <source>
        <dbReference type="Proteomes" id="UP001341840"/>
    </source>
</evidence>
<evidence type="ECO:0008006" key="3">
    <source>
        <dbReference type="Google" id="ProtNLM"/>
    </source>
</evidence>
<dbReference type="PANTHER" id="PTHR46033">
    <property type="entry name" value="PROTEIN MAIN-LIKE 2"/>
    <property type="match status" value="1"/>
</dbReference>